<gene>
    <name evidence="10" type="ORF">WS90_05945</name>
</gene>
<dbReference type="InterPro" id="IPR020846">
    <property type="entry name" value="MFS_dom"/>
</dbReference>
<comment type="caution">
    <text evidence="10">The sequence shown here is derived from an EMBL/GenBank/DDBJ whole genome shotgun (WGS) entry which is preliminary data.</text>
</comment>
<evidence type="ECO:0000259" key="9">
    <source>
        <dbReference type="PROSITE" id="PS50850"/>
    </source>
</evidence>
<evidence type="ECO:0000256" key="8">
    <source>
        <dbReference type="SAM" id="Phobius"/>
    </source>
</evidence>
<sequence length="482" mass="50778">MDRISPPPARHDAGSGAPGGTVERRGVDTKQLNRAAWTCSLGSALEYYDFALYTLASALVFGPLFFPAQTAEMRLIASFGTYFVGFAVRPLGGVVFGVLGDRIGRKFVLTATVLLMGVASTLIGVLPTFGTAGYWAPGLLVLLRILQGLGAGAEQAGAAVLMTEYAPPGKRGFYASLPFLGIQLGTVLAAAVYFLLLANLDRVTDGWGWRVPFLFSAVIVAVGIYMRVRLHESPTFVRLEKRAQVLANPLKSAVQHSKRSLLIGIGLRMAENGGSSIYQALAVSYLAGVIGMKGPIGALALVCAATVGACTVPLAGRLSDRFGRVRVYRTFAWLQLALAFPVWWVFSQGNVVASVIAISVAQGFANWGMLGAQAALLPELFGARHRYMGVSFSREVSAVLAGGIAPLVGATIIATVIALHGGDHAAGVRAWVPIAAYLALLTLITLFTTSRMPETLNRDLDDPLDAAQVAPAPGADALARHA</sequence>
<feature type="compositionally biased region" description="Basic and acidic residues" evidence="7">
    <location>
        <begin position="1"/>
        <end position="13"/>
    </location>
</feature>
<feature type="transmembrane region" description="Helical" evidence="8">
    <location>
        <begin position="430"/>
        <end position="448"/>
    </location>
</feature>
<evidence type="ECO:0000313" key="11">
    <source>
        <dbReference type="Proteomes" id="UP000069001"/>
    </source>
</evidence>
<dbReference type="InterPro" id="IPR036259">
    <property type="entry name" value="MFS_trans_sf"/>
</dbReference>
<feature type="transmembrane region" description="Helical" evidence="8">
    <location>
        <begin position="398"/>
        <end position="418"/>
    </location>
</feature>
<dbReference type="EMBL" id="LOYH01000024">
    <property type="protein sequence ID" value="KVK86681.1"/>
    <property type="molecule type" value="Genomic_DNA"/>
</dbReference>
<dbReference type="InterPro" id="IPR005829">
    <property type="entry name" value="Sugar_transporter_CS"/>
</dbReference>
<feature type="domain" description="Major facilitator superfamily (MFS) profile" evidence="9">
    <location>
        <begin position="35"/>
        <end position="453"/>
    </location>
</feature>
<dbReference type="AlphaFoldDB" id="A0A104DGV7"/>
<dbReference type="GO" id="GO:0022857">
    <property type="term" value="F:transmembrane transporter activity"/>
    <property type="evidence" value="ECO:0007669"/>
    <property type="project" value="InterPro"/>
</dbReference>
<keyword evidence="5 8" id="KW-1133">Transmembrane helix</keyword>
<feature type="transmembrane region" description="Helical" evidence="8">
    <location>
        <begin position="50"/>
        <end position="69"/>
    </location>
</feature>
<accession>A0A104DGV7</accession>
<evidence type="ECO:0000256" key="6">
    <source>
        <dbReference type="ARBA" id="ARBA00023136"/>
    </source>
</evidence>
<evidence type="ECO:0000256" key="1">
    <source>
        <dbReference type="ARBA" id="ARBA00004651"/>
    </source>
</evidence>
<comment type="subcellular location">
    <subcellularLocation>
        <location evidence="1">Cell membrane</location>
        <topology evidence="1">Multi-pass membrane protein</topology>
    </subcellularLocation>
</comment>
<dbReference type="Pfam" id="PF00083">
    <property type="entry name" value="Sugar_tr"/>
    <property type="match status" value="1"/>
</dbReference>
<feature type="transmembrane region" description="Helical" evidence="8">
    <location>
        <begin position="352"/>
        <end position="377"/>
    </location>
</feature>
<keyword evidence="6 8" id="KW-0472">Membrane</keyword>
<evidence type="ECO:0000256" key="2">
    <source>
        <dbReference type="ARBA" id="ARBA00022448"/>
    </source>
</evidence>
<evidence type="ECO:0000256" key="5">
    <source>
        <dbReference type="ARBA" id="ARBA00022989"/>
    </source>
</evidence>
<feature type="region of interest" description="Disordered" evidence="7">
    <location>
        <begin position="1"/>
        <end position="24"/>
    </location>
</feature>
<feature type="transmembrane region" description="Helical" evidence="8">
    <location>
        <begin position="296"/>
        <end position="315"/>
    </location>
</feature>
<feature type="transmembrane region" description="Helical" evidence="8">
    <location>
        <begin position="173"/>
        <end position="195"/>
    </location>
</feature>
<dbReference type="InterPro" id="IPR005828">
    <property type="entry name" value="MFS_sugar_transport-like"/>
</dbReference>
<dbReference type="GO" id="GO:0005886">
    <property type="term" value="C:plasma membrane"/>
    <property type="evidence" value="ECO:0007669"/>
    <property type="project" value="UniProtKB-SubCell"/>
</dbReference>
<evidence type="ECO:0000256" key="4">
    <source>
        <dbReference type="ARBA" id="ARBA00022692"/>
    </source>
</evidence>
<proteinExistence type="predicted"/>
<dbReference type="Proteomes" id="UP000069001">
    <property type="component" value="Unassembled WGS sequence"/>
</dbReference>
<keyword evidence="4 8" id="KW-0812">Transmembrane</keyword>
<dbReference type="RefSeq" id="WP_059528766.1">
    <property type="nucleotide sequence ID" value="NZ_LOXZ01000047.1"/>
</dbReference>
<dbReference type="PROSITE" id="PS50850">
    <property type="entry name" value="MFS"/>
    <property type="match status" value="1"/>
</dbReference>
<keyword evidence="2" id="KW-0813">Transport</keyword>
<dbReference type="PANTHER" id="PTHR43045">
    <property type="entry name" value="SHIKIMATE TRANSPORTER"/>
    <property type="match status" value="1"/>
</dbReference>
<reference evidence="10 11" key="1">
    <citation type="submission" date="2015-11" db="EMBL/GenBank/DDBJ databases">
        <title>Expanding the genomic diversity of Burkholderia species for the development of highly accurate diagnostics.</title>
        <authorList>
            <person name="Sahl J."/>
            <person name="Keim P."/>
            <person name="Wagner D."/>
        </authorList>
    </citation>
    <scope>NUCLEOTIDE SEQUENCE [LARGE SCALE GENOMIC DNA]</scope>
    <source>
        <strain evidence="10 11">MSMB1302</strain>
    </source>
</reference>
<protein>
    <submittedName>
        <fullName evidence="10">MFS transporter</fullName>
    </submittedName>
</protein>
<evidence type="ECO:0000256" key="3">
    <source>
        <dbReference type="ARBA" id="ARBA00022475"/>
    </source>
</evidence>
<organism evidence="10 11">
    <name type="scientific">Burkholderia cepacia</name>
    <name type="common">Pseudomonas cepacia</name>
    <dbReference type="NCBI Taxonomy" id="292"/>
    <lineage>
        <taxon>Bacteria</taxon>
        <taxon>Pseudomonadati</taxon>
        <taxon>Pseudomonadota</taxon>
        <taxon>Betaproteobacteria</taxon>
        <taxon>Burkholderiales</taxon>
        <taxon>Burkholderiaceae</taxon>
        <taxon>Burkholderia</taxon>
        <taxon>Burkholderia cepacia complex</taxon>
    </lineage>
</organism>
<feature type="transmembrane region" description="Helical" evidence="8">
    <location>
        <begin position="107"/>
        <end position="126"/>
    </location>
</feature>
<evidence type="ECO:0000256" key="7">
    <source>
        <dbReference type="SAM" id="MobiDB-lite"/>
    </source>
</evidence>
<keyword evidence="3" id="KW-1003">Cell membrane</keyword>
<dbReference type="Gene3D" id="1.20.1250.20">
    <property type="entry name" value="MFS general substrate transporter like domains"/>
    <property type="match status" value="2"/>
</dbReference>
<feature type="transmembrane region" description="Helical" evidence="8">
    <location>
        <begin position="207"/>
        <end position="228"/>
    </location>
</feature>
<dbReference type="PROSITE" id="PS00217">
    <property type="entry name" value="SUGAR_TRANSPORT_2"/>
    <property type="match status" value="1"/>
</dbReference>
<dbReference type="SUPFAM" id="SSF103473">
    <property type="entry name" value="MFS general substrate transporter"/>
    <property type="match status" value="1"/>
</dbReference>
<dbReference type="PANTHER" id="PTHR43045:SF4">
    <property type="entry name" value="TRANSPORTER YDFJ-RELATED"/>
    <property type="match status" value="1"/>
</dbReference>
<feature type="transmembrane region" description="Helical" evidence="8">
    <location>
        <begin position="75"/>
        <end position="100"/>
    </location>
</feature>
<evidence type="ECO:0000313" key="10">
    <source>
        <dbReference type="EMBL" id="KVK86681.1"/>
    </source>
</evidence>
<name>A0A104DGV7_BURCE</name>